<dbReference type="AlphaFoldDB" id="A0A292YSC2"/>
<keyword evidence="3" id="KW-1185">Reference proteome</keyword>
<evidence type="ECO:0000313" key="3">
    <source>
        <dbReference type="Proteomes" id="UP000217785"/>
    </source>
</evidence>
<dbReference type="PANTHER" id="PTHR33303:SF2">
    <property type="entry name" value="COA-BINDING DOMAIN-CONTAINING PROTEIN"/>
    <property type="match status" value="1"/>
</dbReference>
<dbReference type="Proteomes" id="UP000217785">
    <property type="component" value="Unassembled WGS sequence"/>
</dbReference>
<reference evidence="3" key="1">
    <citation type="submission" date="2017-07" db="EMBL/GenBank/DDBJ databases">
        <title>Draft genome sequence of Effusibacillus lacus strain skLN1.</title>
        <authorList>
            <person name="Watanabe M."/>
            <person name="Kojima H."/>
            <person name="Fukui M."/>
        </authorList>
    </citation>
    <scope>NUCLEOTIDE SEQUENCE [LARGE SCALE GENOMIC DNA]</scope>
    <source>
        <strain evidence="3">skLN1</strain>
    </source>
</reference>
<organism evidence="2 3">
    <name type="scientific">Effusibacillus lacus</name>
    <dbReference type="NCBI Taxonomy" id="1348429"/>
    <lineage>
        <taxon>Bacteria</taxon>
        <taxon>Bacillati</taxon>
        <taxon>Bacillota</taxon>
        <taxon>Bacilli</taxon>
        <taxon>Bacillales</taxon>
        <taxon>Alicyclobacillaceae</taxon>
        <taxon>Effusibacillus</taxon>
    </lineage>
</organism>
<proteinExistence type="predicted"/>
<gene>
    <name evidence="2" type="ORF">EFBL_3520</name>
</gene>
<dbReference type="InterPro" id="IPR036291">
    <property type="entry name" value="NAD(P)-bd_dom_sf"/>
</dbReference>
<dbReference type="SMART" id="SM00881">
    <property type="entry name" value="CoA_binding"/>
    <property type="match status" value="1"/>
</dbReference>
<dbReference type="RefSeq" id="WP_096183979.1">
    <property type="nucleotide sequence ID" value="NZ_BDUF01000109.1"/>
</dbReference>
<feature type="domain" description="CoA-binding" evidence="1">
    <location>
        <begin position="13"/>
        <end position="108"/>
    </location>
</feature>
<accession>A0A292YSC2</accession>
<dbReference type="InterPro" id="IPR003781">
    <property type="entry name" value="CoA-bd"/>
</dbReference>
<dbReference type="EMBL" id="BDUF01000109">
    <property type="protein sequence ID" value="GAX91829.1"/>
    <property type="molecule type" value="Genomic_DNA"/>
</dbReference>
<dbReference type="SUPFAM" id="SSF51735">
    <property type="entry name" value="NAD(P)-binding Rossmann-fold domains"/>
    <property type="match status" value="1"/>
</dbReference>
<dbReference type="Gene3D" id="3.40.50.720">
    <property type="entry name" value="NAD(P)-binding Rossmann-like Domain"/>
    <property type="match status" value="1"/>
</dbReference>
<comment type="caution">
    <text evidence="2">The sequence shown here is derived from an EMBL/GenBank/DDBJ whole genome shotgun (WGS) entry which is preliminary data.</text>
</comment>
<protein>
    <submittedName>
        <fullName evidence="2">CoA-binding protein</fullName>
    </submittedName>
</protein>
<evidence type="ECO:0000313" key="2">
    <source>
        <dbReference type="EMBL" id="GAX91829.1"/>
    </source>
</evidence>
<sequence>MHRNPSDQTLAELLRETRTIAVFGLSDDPAKASNEVAQYLQSQGYEIIPVNPKLTSVLGRKSYPTLMDVEGTVDIVDVFRRSEHVPEVVDQVMQMKEKPKAVWIQLGIVNDEQCKRIEEAGITAIQDACIKIEHYRLLGKEKL</sequence>
<dbReference type="Pfam" id="PF13380">
    <property type="entry name" value="CoA_binding_2"/>
    <property type="match status" value="1"/>
</dbReference>
<name>A0A292YSC2_9BACL</name>
<dbReference type="PANTHER" id="PTHR33303">
    <property type="entry name" value="CYTOPLASMIC PROTEIN-RELATED"/>
    <property type="match status" value="1"/>
</dbReference>
<evidence type="ECO:0000259" key="1">
    <source>
        <dbReference type="SMART" id="SM00881"/>
    </source>
</evidence>
<dbReference type="OrthoDB" id="9804695at2"/>